<dbReference type="Proteomes" id="UP000468687">
    <property type="component" value="Unassembled WGS sequence"/>
</dbReference>
<dbReference type="AlphaFoldDB" id="A0A6P0HIR5"/>
<keyword evidence="10" id="KW-0479">Metal-binding</keyword>
<name>A0A6P0HIR5_9ACTN</name>
<dbReference type="InterPro" id="IPR003691">
    <property type="entry name" value="FluC"/>
</dbReference>
<evidence type="ECO:0000256" key="1">
    <source>
        <dbReference type="ARBA" id="ARBA00004651"/>
    </source>
</evidence>
<dbReference type="HAMAP" id="MF_00454">
    <property type="entry name" value="FluC"/>
    <property type="match status" value="1"/>
</dbReference>
<comment type="function">
    <text evidence="9 10">Fluoride-specific ion channel. Important for reducing fluoride concentration in the cell, thus reducing its toxicity.</text>
</comment>
<keyword evidence="10" id="KW-0406">Ion transport</keyword>
<dbReference type="GO" id="GO:0140114">
    <property type="term" value="P:cellular detoxification of fluoride"/>
    <property type="evidence" value="ECO:0007669"/>
    <property type="project" value="UniProtKB-UniRule"/>
</dbReference>
<evidence type="ECO:0000256" key="7">
    <source>
        <dbReference type="ARBA" id="ARBA00035120"/>
    </source>
</evidence>
<evidence type="ECO:0000256" key="5">
    <source>
        <dbReference type="ARBA" id="ARBA00023136"/>
    </source>
</evidence>
<dbReference type="PANTHER" id="PTHR28259:SF1">
    <property type="entry name" value="FLUORIDE EXPORT PROTEIN 1-RELATED"/>
    <property type="match status" value="1"/>
</dbReference>
<comment type="subcellular location">
    <subcellularLocation>
        <location evidence="1 10">Cell membrane</location>
        <topology evidence="1 10">Multi-pass membrane protein</topology>
    </subcellularLocation>
</comment>
<evidence type="ECO:0000256" key="3">
    <source>
        <dbReference type="ARBA" id="ARBA00022692"/>
    </source>
</evidence>
<keyword evidence="4 10" id="KW-1133">Transmembrane helix</keyword>
<dbReference type="GO" id="GO:0062054">
    <property type="term" value="F:fluoride channel activity"/>
    <property type="evidence" value="ECO:0007669"/>
    <property type="project" value="UniProtKB-UniRule"/>
</dbReference>
<gene>
    <name evidence="10 11" type="primary">crcB</name>
    <name evidence="10" type="synonym">fluC</name>
    <name evidence="11" type="ORF">G3T38_09380</name>
</gene>
<dbReference type="GO" id="GO:0046872">
    <property type="term" value="F:metal ion binding"/>
    <property type="evidence" value="ECO:0007669"/>
    <property type="project" value="UniProtKB-KW"/>
</dbReference>
<keyword evidence="12" id="KW-1185">Reference proteome</keyword>
<dbReference type="Pfam" id="PF02537">
    <property type="entry name" value="CRCB"/>
    <property type="match status" value="1"/>
</dbReference>
<evidence type="ECO:0000256" key="8">
    <source>
        <dbReference type="ARBA" id="ARBA00035585"/>
    </source>
</evidence>
<evidence type="ECO:0000256" key="10">
    <source>
        <dbReference type="HAMAP-Rule" id="MF_00454"/>
    </source>
</evidence>
<comment type="similarity">
    <text evidence="7 10">Belongs to the fluoride channel Fluc/FEX (TC 1.A.43) family.</text>
</comment>
<dbReference type="NCBIfam" id="TIGR00494">
    <property type="entry name" value="crcB"/>
    <property type="match status" value="1"/>
</dbReference>
<feature type="transmembrane region" description="Helical" evidence="10">
    <location>
        <begin position="71"/>
        <end position="94"/>
    </location>
</feature>
<comment type="caution">
    <text evidence="11">The sequence shown here is derived from an EMBL/GenBank/DDBJ whole genome shotgun (WGS) entry which is preliminary data.</text>
</comment>
<dbReference type="EMBL" id="JAAGXA010000005">
    <property type="protein sequence ID" value="NEN78491.1"/>
    <property type="molecule type" value="Genomic_DNA"/>
</dbReference>
<feature type="transmembrane region" description="Helical" evidence="10">
    <location>
        <begin position="6"/>
        <end position="25"/>
    </location>
</feature>
<dbReference type="GO" id="GO:0005886">
    <property type="term" value="C:plasma membrane"/>
    <property type="evidence" value="ECO:0007669"/>
    <property type="project" value="UniProtKB-SubCell"/>
</dbReference>
<dbReference type="PANTHER" id="PTHR28259">
    <property type="entry name" value="FLUORIDE EXPORT PROTEIN 1-RELATED"/>
    <property type="match status" value="1"/>
</dbReference>
<evidence type="ECO:0000313" key="11">
    <source>
        <dbReference type="EMBL" id="NEN78491.1"/>
    </source>
</evidence>
<evidence type="ECO:0000256" key="6">
    <source>
        <dbReference type="ARBA" id="ARBA00023303"/>
    </source>
</evidence>
<organism evidence="11 12">
    <name type="scientific">Nocardioides zeae</name>
    <dbReference type="NCBI Taxonomy" id="1457234"/>
    <lineage>
        <taxon>Bacteria</taxon>
        <taxon>Bacillati</taxon>
        <taxon>Actinomycetota</taxon>
        <taxon>Actinomycetes</taxon>
        <taxon>Propionibacteriales</taxon>
        <taxon>Nocardioidaceae</taxon>
        <taxon>Nocardioides</taxon>
    </lineage>
</organism>
<keyword evidence="2 10" id="KW-1003">Cell membrane</keyword>
<feature type="transmembrane region" description="Helical" evidence="10">
    <location>
        <begin position="37"/>
        <end position="59"/>
    </location>
</feature>
<comment type="catalytic activity">
    <reaction evidence="8">
        <text>fluoride(in) = fluoride(out)</text>
        <dbReference type="Rhea" id="RHEA:76159"/>
        <dbReference type="ChEBI" id="CHEBI:17051"/>
    </reaction>
    <physiologicalReaction direction="left-to-right" evidence="8">
        <dbReference type="Rhea" id="RHEA:76160"/>
    </physiologicalReaction>
</comment>
<proteinExistence type="inferred from homology"/>
<feature type="binding site" evidence="10">
    <location>
        <position position="81"/>
    </location>
    <ligand>
        <name>Na(+)</name>
        <dbReference type="ChEBI" id="CHEBI:29101"/>
        <note>structural</note>
    </ligand>
</feature>
<comment type="activity regulation">
    <text evidence="10">Na(+) is not transported, but it plays an essential structural role and its presence is essential for fluoride channel function.</text>
</comment>
<evidence type="ECO:0000256" key="2">
    <source>
        <dbReference type="ARBA" id="ARBA00022475"/>
    </source>
</evidence>
<dbReference type="RefSeq" id="WP_163772023.1">
    <property type="nucleotide sequence ID" value="NZ_JAAGXA010000005.1"/>
</dbReference>
<keyword evidence="3 10" id="KW-0812">Transmembrane</keyword>
<feature type="binding site" evidence="10">
    <location>
        <position position="78"/>
    </location>
    <ligand>
        <name>Na(+)</name>
        <dbReference type="ChEBI" id="CHEBI:29101"/>
        <note>structural</note>
    </ligand>
</feature>
<keyword evidence="6 10" id="KW-0407">Ion channel</keyword>
<keyword evidence="5 10" id="KW-0472">Membrane</keyword>
<keyword evidence="10" id="KW-0813">Transport</keyword>
<protein>
    <recommendedName>
        <fullName evidence="10">Fluoride-specific ion channel FluC</fullName>
    </recommendedName>
</protein>
<sequence>MSALDPGVVAGVGLAGGLGAALRYVVDTVVRRVAPGYPLGTLVINTTGAFLLGLVTGLVADGHLGPHVATVLGTGLLGGYTTFSTASVEALVLLEERRPWAALVHAGGMLALGLAAAAAGWWLAA</sequence>
<accession>A0A6P0HIR5</accession>
<reference evidence="11 12" key="1">
    <citation type="journal article" date="2014" name="Int. J. Syst. Evol. Microbiol.">
        <title>Nocardioides zeae sp. nov., isolated from the stem of Zea mays.</title>
        <authorList>
            <person name="Glaeser S.P."/>
            <person name="McInroy J.A."/>
            <person name="Busse H.J."/>
            <person name="Kampfer P."/>
        </authorList>
    </citation>
    <scope>NUCLEOTIDE SEQUENCE [LARGE SCALE GENOMIC DNA]</scope>
    <source>
        <strain evidence="11 12">JCM 30728</strain>
    </source>
</reference>
<keyword evidence="10" id="KW-0915">Sodium</keyword>
<feature type="transmembrane region" description="Helical" evidence="10">
    <location>
        <begin position="101"/>
        <end position="124"/>
    </location>
</feature>
<evidence type="ECO:0000256" key="4">
    <source>
        <dbReference type="ARBA" id="ARBA00022989"/>
    </source>
</evidence>
<evidence type="ECO:0000256" key="9">
    <source>
        <dbReference type="ARBA" id="ARBA00049940"/>
    </source>
</evidence>
<evidence type="ECO:0000313" key="12">
    <source>
        <dbReference type="Proteomes" id="UP000468687"/>
    </source>
</evidence>